<sequence length="242" mass="26951">MAMNFVPHGECLNPTEAGGRDDGQSALTNSHIQSVHASGVVLRSTVLPAFWLRAVHPVGKVRHCRNGKSAMNTENTYRHPFSKKVTLECPGISQACLHFRSTFTIAGDFPAYTMLQMVAPAGYLTEDFTVWRSYDFIHDHLVAYHTKQPVVLSTSDNRYAMGVFSSPKQDTDEDMYYGKFQFSKDIVGAGTNKWNVVFRKHTLPAGTTHVFNYDTYICVGTVNDVTACLKKLMHAHQADLVG</sequence>
<dbReference type="EMBL" id="JBAMIC010000001">
    <property type="protein sequence ID" value="KAK7114012.1"/>
    <property type="molecule type" value="Genomic_DNA"/>
</dbReference>
<accession>A0AAN9BYN9</accession>
<organism evidence="2 3">
    <name type="scientific">Littorina saxatilis</name>
    <dbReference type="NCBI Taxonomy" id="31220"/>
    <lineage>
        <taxon>Eukaryota</taxon>
        <taxon>Metazoa</taxon>
        <taxon>Spiralia</taxon>
        <taxon>Lophotrochozoa</taxon>
        <taxon>Mollusca</taxon>
        <taxon>Gastropoda</taxon>
        <taxon>Caenogastropoda</taxon>
        <taxon>Littorinimorpha</taxon>
        <taxon>Littorinoidea</taxon>
        <taxon>Littorinidae</taxon>
        <taxon>Littorina</taxon>
    </lineage>
</organism>
<protein>
    <submittedName>
        <fullName evidence="2">Uncharacterized protein</fullName>
    </submittedName>
</protein>
<feature type="region of interest" description="Disordered" evidence="1">
    <location>
        <begin position="1"/>
        <end position="26"/>
    </location>
</feature>
<evidence type="ECO:0000256" key="1">
    <source>
        <dbReference type="SAM" id="MobiDB-lite"/>
    </source>
</evidence>
<gene>
    <name evidence="2" type="ORF">V1264_000143</name>
</gene>
<evidence type="ECO:0000313" key="2">
    <source>
        <dbReference type="EMBL" id="KAK7114012.1"/>
    </source>
</evidence>
<evidence type="ECO:0000313" key="3">
    <source>
        <dbReference type="Proteomes" id="UP001374579"/>
    </source>
</evidence>
<dbReference type="AlphaFoldDB" id="A0AAN9BYN9"/>
<keyword evidence="3" id="KW-1185">Reference proteome</keyword>
<dbReference type="Proteomes" id="UP001374579">
    <property type="component" value="Unassembled WGS sequence"/>
</dbReference>
<proteinExistence type="predicted"/>
<comment type="caution">
    <text evidence="2">The sequence shown here is derived from an EMBL/GenBank/DDBJ whole genome shotgun (WGS) entry which is preliminary data.</text>
</comment>
<reference evidence="2 3" key="1">
    <citation type="submission" date="2024-02" db="EMBL/GenBank/DDBJ databases">
        <title>Chromosome-scale genome assembly of the rough periwinkle Littorina saxatilis.</title>
        <authorList>
            <person name="De Jode A."/>
            <person name="Faria R."/>
            <person name="Formenti G."/>
            <person name="Sims Y."/>
            <person name="Smith T.P."/>
            <person name="Tracey A."/>
            <person name="Wood J.M.D."/>
            <person name="Zagrodzka Z.B."/>
            <person name="Johannesson K."/>
            <person name="Butlin R.K."/>
            <person name="Leder E.H."/>
        </authorList>
    </citation>
    <scope>NUCLEOTIDE SEQUENCE [LARGE SCALE GENOMIC DNA]</scope>
    <source>
        <strain evidence="2">Snail1</strain>
        <tissue evidence="2">Muscle</tissue>
    </source>
</reference>
<name>A0AAN9BYN9_9CAEN</name>